<accession>C1GM06</accession>
<reference evidence="1 2" key="1">
    <citation type="journal article" date="2011" name="PLoS Genet.">
        <title>Comparative genomic analysis of human fungal pathogens causing paracoccidioidomycosis.</title>
        <authorList>
            <person name="Desjardins C.A."/>
            <person name="Champion M.D."/>
            <person name="Holder J.W."/>
            <person name="Muszewska A."/>
            <person name="Goldberg J."/>
            <person name="Bailao A.M."/>
            <person name="Brigido M.M."/>
            <person name="Ferreira M.E."/>
            <person name="Garcia A.M."/>
            <person name="Grynberg M."/>
            <person name="Gujja S."/>
            <person name="Heiman D.I."/>
            <person name="Henn M.R."/>
            <person name="Kodira C.D."/>
            <person name="Leon-Narvaez H."/>
            <person name="Longo L.V."/>
            <person name="Ma L.J."/>
            <person name="Malavazi I."/>
            <person name="Matsuo A.L."/>
            <person name="Morais F.V."/>
            <person name="Pereira M."/>
            <person name="Rodriguez-Brito S."/>
            <person name="Sakthikumar S."/>
            <person name="Salem-Izacc S.M."/>
            <person name="Sykes S.M."/>
            <person name="Teixeira M.M."/>
            <person name="Vallejo M.C."/>
            <person name="Walter M.E."/>
            <person name="Yandava C."/>
            <person name="Young S."/>
            <person name="Zeng Q."/>
            <person name="Zucker J."/>
            <person name="Felipe M.S."/>
            <person name="Goldman G.H."/>
            <person name="Haas B.J."/>
            <person name="McEwen J.G."/>
            <person name="Nino-Vega G."/>
            <person name="Puccia R."/>
            <person name="San-Blas G."/>
            <person name="Soares C.M."/>
            <person name="Birren B.W."/>
            <person name="Cuomo C.A."/>
        </authorList>
    </citation>
    <scope>NUCLEOTIDE SEQUENCE [LARGE SCALE GENOMIC DNA]</scope>
    <source>
        <strain evidence="1 2">Pb18</strain>
    </source>
</reference>
<keyword evidence="2" id="KW-1185">Reference proteome</keyword>
<dbReference type="InParanoid" id="C1GM06"/>
<dbReference type="VEuPathDB" id="FungiDB:PADG_08397"/>
<dbReference type="RefSeq" id="XP_010763615.1">
    <property type="nucleotide sequence ID" value="XM_010765313.1"/>
</dbReference>
<sequence length="67" mass="7849">MASRNWDWTFSIAFSKESETSQRNEIWGSQLSKRQNLPFSRPSSLEMQPHQPGDIQISWHAHFLEAC</sequence>
<protein>
    <submittedName>
        <fullName evidence="1">Uncharacterized protein</fullName>
    </submittedName>
</protein>
<dbReference type="Proteomes" id="UP000001628">
    <property type="component" value="Unassembled WGS sequence"/>
</dbReference>
<proteinExistence type="predicted"/>
<dbReference type="GeneID" id="22586695"/>
<name>C1GM06_PARBD</name>
<dbReference type="KEGG" id="pbn:PADG_08397"/>
<dbReference type="AlphaFoldDB" id="C1GM06"/>
<evidence type="ECO:0000313" key="2">
    <source>
        <dbReference type="Proteomes" id="UP000001628"/>
    </source>
</evidence>
<dbReference type="EMBL" id="KN275972">
    <property type="protein sequence ID" value="EEH43472.2"/>
    <property type="molecule type" value="Genomic_DNA"/>
</dbReference>
<dbReference type="HOGENOM" id="CLU_2813096_0_0_1"/>
<organism evidence="1 2">
    <name type="scientific">Paracoccidioides brasiliensis (strain Pb18)</name>
    <dbReference type="NCBI Taxonomy" id="502780"/>
    <lineage>
        <taxon>Eukaryota</taxon>
        <taxon>Fungi</taxon>
        <taxon>Dikarya</taxon>
        <taxon>Ascomycota</taxon>
        <taxon>Pezizomycotina</taxon>
        <taxon>Eurotiomycetes</taxon>
        <taxon>Eurotiomycetidae</taxon>
        <taxon>Onygenales</taxon>
        <taxon>Ajellomycetaceae</taxon>
        <taxon>Paracoccidioides</taxon>
    </lineage>
</organism>
<gene>
    <name evidence="1" type="ORF">PADG_08397</name>
</gene>
<evidence type="ECO:0000313" key="1">
    <source>
        <dbReference type="EMBL" id="EEH43472.2"/>
    </source>
</evidence>